<dbReference type="Gene3D" id="3.20.20.150">
    <property type="entry name" value="Divalent-metal-dependent TIM barrel enzymes"/>
    <property type="match status" value="1"/>
</dbReference>
<evidence type="ECO:0000313" key="4">
    <source>
        <dbReference type="Proteomes" id="UP000481421"/>
    </source>
</evidence>
<name>A0A6B3RR09_9RHOB</name>
<evidence type="ECO:0000313" key="3">
    <source>
        <dbReference type="EMBL" id="NEX48604.1"/>
    </source>
</evidence>
<comment type="caution">
    <text evidence="3">The sequence shown here is derived from an EMBL/GenBank/DDBJ whole genome shotgun (WGS) entry which is preliminary data.</text>
</comment>
<accession>A0A6B3RR09</accession>
<evidence type="ECO:0000256" key="1">
    <source>
        <dbReference type="ARBA" id="ARBA00023235"/>
    </source>
</evidence>
<keyword evidence="1 3" id="KW-0413">Isomerase</keyword>
<organism evidence="3 4">
    <name type="scientific">Pseudotabrizicola algicola</name>
    <dbReference type="NCBI Taxonomy" id="2709381"/>
    <lineage>
        <taxon>Bacteria</taxon>
        <taxon>Pseudomonadati</taxon>
        <taxon>Pseudomonadota</taxon>
        <taxon>Alphaproteobacteria</taxon>
        <taxon>Rhodobacterales</taxon>
        <taxon>Paracoccaceae</taxon>
        <taxon>Pseudotabrizicola</taxon>
    </lineage>
</organism>
<evidence type="ECO:0000259" key="2">
    <source>
        <dbReference type="Pfam" id="PF01261"/>
    </source>
</evidence>
<dbReference type="SUPFAM" id="SSF51658">
    <property type="entry name" value="Xylose isomerase-like"/>
    <property type="match status" value="1"/>
</dbReference>
<dbReference type="PANTHER" id="PTHR43489:SF7">
    <property type="entry name" value="3-DEHYDRO-D-GULOSIDE 4-EPIMERASE-RELATED"/>
    <property type="match status" value="1"/>
</dbReference>
<dbReference type="Proteomes" id="UP000481421">
    <property type="component" value="Unassembled WGS sequence"/>
</dbReference>
<dbReference type="EMBL" id="JAAIKE010000014">
    <property type="protein sequence ID" value="NEX48604.1"/>
    <property type="molecule type" value="Genomic_DNA"/>
</dbReference>
<dbReference type="GO" id="GO:0016853">
    <property type="term" value="F:isomerase activity"/>
    <property type="evidence" value="ECO:0007669"/>
    <property type="project" value="UniProtKB-KW"/>
</dbReference>
<protein>
    <submittedName>
        <fullName evidence="3">Sugar phosphate isomerase/epimerase</fullName>
    </submittedName>
</protein>
<feature type="domain" description="Xylose isomerase-like TIM barrel" evidence="2">
    <location>
        <begin position="10"/>
        <end position="218"/>
    </location>
</feature>
<gene>
    <name evidence="3" type="ORF">G3572_20615</name>
</gene>
<dbReference type="Pfam" id="PF01261">
    <property type="entry name" value="AP_endonuc_2"/>
    <property type="match status" value="1"/>
</dbReference>
<proteinExistence type="predicted"/>
<dbReference type="AlphaFoldDB" id="A0A6B3RR09"/>
<dbReference type="InterPro" id="IPR050417">
    <property type="entry name" value="Sugar_Epim/Isomerase"/>
</dbReference>
<keyword evidence="4" id="KW-1185">Reference proteome</keyword>
<sequence length="249" mass="26476">MRDPARIIPSQVAAAFQAAGLGAIGTAGVPPHSDPGSPDADARARGRDHLELAVALARDCGMTQINGILYGPLGRAAGPVSDDTIQRSADTLHHVAEIAETSGIRLCIELVNRYETALLNTVESGLTYLADAGHANLHLHLDTFHMSIEEADVPSAVLRALPRLGYFELDQSHRGRLDQGSLDLAAMSAPLVAAGYDGLVGVEAFARSRLADDHANALAIWRNHFDDADGFACNAMDMIRNIFGRRPVA</sequence>
<dbReference type="InterPro" id="IPR036237">
    <property type="entry name" value="Xyl_isomerase-like_sf"/>
</dbReference>
<dbReference type="InterPro" id="IPR013022">
    <property type="entry name" value="Xyl_isomerase-like_TIM-brl"/>
</dbReference>
<dbReference type="PANTHER" id="PTHR43489">
    <property type="entry name" value="ISOMERASE"/>
    <property type="match status" value="1"/>
</dbReference>
<reference evidence="3 4" key="1">
    <citation type="submission" date="2020-02" db="EMBL/GenBank/DDBJ databases">
        <title>Rhodobacter algicola sp. nov., isolated from microalga culture.</title>
        <authorList>
            <person name="Park C.-Y."/>
        </authorList>
    </citation>
    <scope>NUCLEOTIDE SEQUENCE [LARGE SCALE GENOMIC DNA]</scope>
    <source>
        <strain evidence="3 4">ETT8</strain>
    </source>
</reference>